<evidence type="ECO:0000256" key="3">
    <source>
        <dbReference type="ARBA" id="ARBA00023277"/>
    </source>
</evidence>
<gene>
    <name evidence="5" type="ORF">BJ875DRAFT_233309</name>
</gene>
<evidence type="ECO:0000256" key="2">
    <source>
        <dbReference type="ARBA" id="ARBA00023253"/>
    </source>
</evidence>
<keyword evidence="2" id="KW-0294">Fucose metabolism</keyword>
<keyword evidence="3" id="KW-0119">Carbohydrate metabolism</keyword>
<keyword evidence="4" id="KW-0472">Membrane</keyword>
<reference evidence="5" key="1">
    <citation type="journal article" date="2021" name="IMA Fungus">
        <title>Genomic characterization of three marine fungi, including Emericellopsis atlantica sp. nov. with signatures of a generalist lifestyle and marine biomass degradation.</title>
        <authorList>
            <person name="Hagestad O.C."/>
            <person name="Hou L."/>
            <person name="Andersen J.H."/>
            <person name="Hansen E.H."/>
            <person name="Altermark B."/>
            <person name="Li C."/>
            <person name="Kuhnert E."/>
            <person name="Cox R.J."/>
            <person name="Crous P.W."/>
            <person name="Spatafora J.W."/>
            <person name="Lail K."/>
            <person name="Amirebrahimi M."/>
            <person name="Lipzen A."/>
            <person name="Pangilinan J."/>
            <person name="Andreopoulos W."/>
            <person name="Hayes R.D."/>
            <person name="Ng V."/>
            <person name="Grigoriev I.V."/>
            <person name="Jackson S.A."/>
            <person name="Sutton T.D.S."/>
            <person name="Dobson A.D.W."/>
            <person name="Rama T."/>
        </authorList>
    </citation>
    <scope>NUCLEOTIDE SEQUENCE</scope>
    <source>
        <strain evidence="5">TRa018bII</strain>
    </source>
</reference>
<dbReference type="AlphaFoldDB" id="A0A9P7Y7H5"/>
<dbReference type="GO" id="GO:0016740">
    <property type="term" value="F:transferase activity"/>
    <property type="evidence" value="ECO:0007669"/>
    <property type="project" value="UniProtKB-KW"/>
</dbReference>
<evidence type="ECO:0000313" key="6">
    <source>
        <dbReference type="Proteomes" id="UP000824998"/>
    </source>
</evidence>
<comment type="caution">
    <text evidence="5">The sequence shown here is derived from an EMBL/GenBank/DDBJ whole genome shotgun (WGS) entry which is preliminary data.</text>
</comment>
<dbReference type="EMBL" id="MU251899">
    <property type="protein sequence ID" value="KAG9228594.1"/>
    <property type="molecule type" value="Genomic_DNA"/>
</dbReference>
<feature type="transmembrane region" description="Helical" evidence="4">
    <location>
        <begin position="12"/>
        <end position="28"/>
    </location>
</feature>
<evidence type="ECO:0008006" key="7">
    <source>
        <dbReference type="Google" id="ProtNLM"/>
    </source>
</evidence>
<keyword evidence="4" id="KW-0812">Transmembrane</keyword>
<dbReference type="OrthoDB" id="20368at2759"/>
<keyword evidence="4" id="KW-1133">Transmembrane helix</keyword>
<organism evidence="5 6">
    <name type="scientific">Amylocarpus encephaloides</name>
    <dbReference type="NCBI Taxonomy" id="45428"/>
    <lineage>
        <taxon>Eukaryota</taxon>
        <taxon>Fungi</taxon>
        <taxon>Dikarya</taxon>
        <taxon>Ascomycota</taxon>
        <taxon>Pezizomycotina</taxon>
        <taxon>Leotiomycetes</taxon>
        <taxon>Helotiales</taxon>
        <taxon>Helotiales incertae sedis</taxon>
        <taxon>Amylocarpus</taxon>
    </lineage>
</organism>
<evidence type="ECO:0000256" key="4">
    <source>
        <dbReference type="SAM" id="Phobius"/>
    </source>
</evidence>
<name>A0A9P7Y7H5_9HELO</name>
<keyword evidence="6" id="KW-1185">Reference proteome</keyword>
<dbReference type="Pfam" id="PF10250">
    <property type="entry name" value="O-FucT"/>
    <property type="match status" value="1"/>
</dbReference>
<evidence type="ECO:0000313" key="5">
    <source>
        <dbReference type="EMBL" id="KAG9228594.1"/>
    </source>
</evidence>
<proteinExistence type="predicted"/>
<dbReference type="GO" id="GO:0006004">
    <property type="term" value="P:fucose metabolic process"/>
    <property type="evidence" value="ECO:0007669"/>
    <property type="project" value="UniProtKB-KW"/>
</dbReference>
<keyword evidence="1" id="KW-0808">Transferase</keyword>
<dbReference type="InterPro" id="IPR019378">
    <property type="entry name" value="GDP-Fuc_O-FucTrfase"/>
</dbReference>
<dbReference type="Proteomes" id="UP000824998">
    <property type="component" value="Unassembled WGS sequence"/>
</dbReference>
<accession>A0A9P7Y7H5</accession>
<evidence type="ECO:0000256" key="1">
    <source>
        <dbReference type="ARBA" id="ARBA00022679"/>
    </source>
</evidence>
<protein>
    <recommendedName>
        <fullName evidence="7">Alternative oxidase</fullName>
    </recommendedName>
</protein>
<dbReference type="CDD" id="cd11296">
    <property type="entry name" value="O-FucT_like"/>
    <property type="match status" value="1"/>
</dbReference>
<sequence length="436" mass="48839">MVLPTGVNGRYASTAIFILAVLWIWVALDRPYSIPSHISWDIYSNRPTTSPSLNVFEYPPIRSAAFQEICANATFDSSVTFVCDDAPGDVTEVRNSILSCVRYAMKVGADLVMPRITMREDYSREKKGNSTSLDYMFDPGYFVQSLDHFCPDMRIYESEAEVLRQKDVLGRISLVPGSLVKPDAHGQIPQDEWKSAFDSWLAKQIPDSGRHIIMELAHSFLQYPVWGDDADFAVSFGKILKFRYDIGTLATMTLVKLSSTLQTPFDIGYPIIPESFLGVHLSTQMDPTDVTSKVDQANYQYLIQSQLYLDQAVSSNITAIYTSSDSTEDLSAFHKDAEALGISVFTKFDLLKGQDRATLLDLTLDQQKLVDFLVLYKASGFLGVSQSSLAWNVALHRHKFAQQVIYLDGPEAFSDDLSQVYGRPKSHTKFSAGMWP</sequence>